<dbReference type="Proteomes" id="UP001220662">
    <property type="component" value="Unassembled WGS sequence"/>
</dbReference>
<gene>
    <name evidence="2" type="ORF">A9C11_11090</name>
    <name evidence="3" type="ORF">P3W55_26455</name>
</gene>
<evidence type="ECO:0000313" key="3">
    <source>
        <dbReference type="EMBL" id="MDF3845264.1"/>
    </source>
</evidence>
<protein>
    <submittedName>
        <fullName evidence="2">Transmembrane sensor/regulator PpyR</fullName>
    </submittedName>
</protein>
<evidence type="ECO:0000256" key="1">
    <source>
        <dbReference type="SAM" id="Phobius"/>
    </source>
</evidence>
<keyword evidence="1 2" id="KW-0812">Transmembrane</keyword>
<dbReference type="AlphaFoldDB" id="A0A127MVM9"/>
<dbReference type="EMBL" id="JARJLR010000441">
    <property type="protein sequence ID" value="MDF3845264.1"/>
    <property type="molecule type" value="Genomic_DNA"/>
</dbReference>
<name>A0A127MVM9_9PSED</name>
<keyword evidence="1" id="KW-0472">Membrane</keyword>
<accession>A0A127MVM9</accession>
<reference evidence="2 4" key="1">
    <citation type="submission" date="2016-05" db="EMBL/GenBank/DDBJ databases">
        <title>Genome Sequence of Pseudomonas citronellolis Strain SJTE-3, an Estrogens and Persistent Organic Pollutants degradation strain.</title>
        <authorList>
            <person name="Liang R."/>
        </authorList>
    </citation>
    <scope>NUCLEOTIDE SEQUENCE [LARGE SCALE GENOMIC DNA]</scope>
    <source>
        <strain evidence="2 4">SJTE-3</strain>
    </source>
</reference>
<sequence>MKGFFACPQRNLSHSNALLSAGAAMLLGGIFGAYFIDAFLNLPQLVAAHALTVLGPTAIKLGYVLRLIAQRQMRQPGWEVCCAVG</sequence>
<reference evidence="3" key="2">
    <citation type="submission" date="2023-03" db="EMBL/GenBank/DDBJ databases">
        <title>Draft assemblies of triclosan tolerant bacteria isolated from returned activated sludge.</title>
        <authorList>
            <person name="Van Hamelsveld S."/>
        </authorList>
    </citation>
    <scope>NUCLEOTIDE SEQUENCE</scope>
    <source>
        <strain evidence="3">GW210015_S63</strain>
    </source>
</reference>
<feature type="transmembrane region" description="Helical" evidence="1">
    <location>
        <begin position="42"/>
        <end position="65"/>
    </location>
</feature>
<dbReference type="RefSeq" id="WP_009618692.1">
    <property type="nucleotide sequence ID" value="NZ_BDGS01000001.1"/>
</dbReference>
<dbReference type="Proteomes" id="UP000077748">
    <property type="component" value="Chromosome"/>
</dbReference>
<dbReference type="EMBL" id="CP015878">
    <property type="protein sequence ID" value="ANI14496.1"/>
    <property type="molecule type" value="Genomic_DNA"/>
</dbReference>
<dbReference type="GeneID" id="72996999"/>
<dbReference type="STRING" id="53408.A9C11_11090"/>
<dbReference type="KEGG" id="pcq:PcP3B5_39520"/>
<keyword evidence="1" id="KW-1133">Transmembrane helix</keyword>
<evidence type="ECO:0000313" key="2">
    <source>
        <dbReference type="EMBL" id="ANI14496.1"/>
    </source>
</evidence>
<feature type="transmembrane region" description="Helical" evidence="1">
    <location>
        <begin position="12"/>
        <end position="36"/>
    </location>
</feature>
<organism evidence="2 4">
    <name type="scientific">Pseudomonas citronellolis</name>
    <dbReference type="NCBI Taxonomy" id="53408"/>
    <lineage>
        <taxon>Bacteria</taxon>
        <taxon>Pseudomonadati</taxon>
        <taxon>Pseudomonadota</taxon>
        <taxon>Gammaproteobacteria</taxon>
        <taxon>Pseudomonadales</taxon>
        <taxon>Pseudomonadaceae</taxon>
        <taxon>Pseudomonas</taxon>
    </lineage>
</organism>
<evidence type="ECO:0000313" key="4">
    <source>
        <dbReference type="Proteomes" id="UP000077748"/>
    </source>
</evidence>
<proteinExistence type="predicted"/>